<accession>A0A8C5F6I7</accession>
<dbReference type="PANTHER" id="PTHR10845">
    <property type="entry name" value="REGULATOR OF G PROTEIN SIGNALING"/>
    <property type="match status" value="1"/>
</dbReference>
<evidence type="ECO:0000313" key="3">
    <source>
        <dbReference type="Ensembl" id="ENSGMOP00000009834.2"/>
    </source>
</evidence>
<feature type="region of interest" description="Disordered" evidence="1">
    <location>
        <begin position="1"/>
        <end position="24"/>
    </location>
</feature>
<dbReference type="GeneTree" id="ENSGT00940000158520"/>
<name>A0A8C5F6I7_GADMO</name>
<dbReference type="AlphaFoldDB" id="A0A8C5F6I7"/>
<keyword evidence="4" id="KW-1185">Reference proteome</keyword>
<evidence type="ECO:0000256" key="1">
    <source>
        <dbReference type="SAM" id="MobiDB-lite"/>
    </source>
</evidence>
<reference evidence="3" key="2">
    <citation type="submission" date="2025-09" db="UniProtKB">
        <authorList>
            <consortium name="Ensembl"/>
        </authorList>
    </citation>
    <scope>IDENTIFICATION</scope>
</reference>
<dbReference type="SUPFAM" id="SSF48097">
    <property type="entry name" value="Regulator of G-protein signaling, RGS"/>
    <property type="match status" value="1"/>
</dbReference>
<dbReference type="OMA" id="YIQTEAP"/>
<dbReference type="PRINTS" id="PR01301">
    <property type="entry name" value="RGSPROTEIN"/>
</dbReference>
<reference evidence="3" key="1">
    <citation type="submission" date="2025-08" db="UniProtKB">
        <authorList>
            <consortium name="Ensembl"/>
        </authorList>
    </citation>
    <scope>IDENTIFICATION</scope>
</reference>
<dbReference type="InterPro" id="IPR016137">
    <property type="entry name" value="RGS"/>
</dbReference>
<feature type="domain" description="RGS" evidence="2">
    <location>
        <begin position="47"/>
        <end position="163"/>
    </location>
</feature>
<dbReference type="Gene3D" id="1.10.196.10">
    <property type="match status" value="1"/>
</dbReference>
<accession>A0A8C5D1Q2</accession>
<feature type="compositionally biased region" description="Basic and acidic residues" evidence="1">
    <location>
        <begin position="1"/>
        <end position="19"/>
    </location>
</feature>
<dbReference type="InterPro" id="IPR024066">
    <property type="entry name" value="RGS_subdom1/3"/>
</dbReference>
<sequence length="172" mass="20158">MLRPPMEAKDKRRNGDGKSRSKLLGTSSRKLSTRGLSFEEVNQWSQSLARLLESPYGMITFQAFLKAEFSDENLEFWLVCEDYKKVKRSFRLSAKARKIFNCFIRVEAPREINIDHQTRELTKRNLQAPTTACFMEAQKTVFGLMEKDSYPRFLRSSIYKTLMDSRSESFKM</sequence>
<dbReference type="PANTHER" id="PTHR10845:SF278">
    <property type="entry name" value="REGULATOR OF G-PROTEIN SIGNALLING 1"/>
    <property type="match status" value="1"/>
</dbReference>
<dbReference type="Pfam" id="PF00615">
    <property type="entry name" value="RGS"/>
    <property type="match status" value="1"/>
</dbReference>
<dbReference type="InterPro" id="IPR036305">
    <property type="entry name" value="RGS_sf"/>
</dbReference>
<dbReference type="GeneID" id="115549307"/>
<dbReference type="RefSeq" id="XP_030220308.1">
    <property type="nucleotide sequence ID" value="XM_030364448.1"/>
</dbReference>
<proteinExistence type="predicted"/>
<evidence type="ECO:0000259" key="2">
    <source>
        <dbReference type="PROSITE" id="PS50132"/>
    </source>
</evidence>
<dbReference type="SMART" id="SM00315">
    <property type="entry name" value="RGS"/>
    <property type="match status" value="1"/>
</dbReference>
<protein>
    <submittedName>
        <fullName evidence="3">Regulator of G protein signaling 13a</fullName>
    </submittedName>
</protein>
<organism evidence="3 4">
    <name type="scientific">Gadus morhua</name>
    <name type="common">Atlantic cod</name>
    <dbReference type="NCBI Taxonomy" id="8049"/>
    <lineage>
        <taxon>Eukaryota</taxon>
        <taxon>Metazoa</taxon>
        <taxon>Chordata</taxon>
        <taxon>Craniata</taxon>
        <taxon>Vertebrata</taxon>
        <taxon>Euteleostomi</taxon>
        <taxon>Actinopterygii</taxon>
        <taxon>Neopterygii</taxon>
        <taxon>Teleostei</taxon>
        <taxon>Neoteleostei</taxon>
        <taxon>Acanthomorphata</taxon>
        <taxon>Zeiogadaria</taxon>
        <taxon>Gadariae</taxon>
        <taxon>Gadiformes</taxon>
        <taxon>Gadoidei</taxon>
        <taxon>Gadidae</taxon>
        <taxon>Gadus</taxon>
    </lineage>
</organism>
<dbReference type="PROSITE" id="PS50132">
    <property type="entry name" value="RGS"/>
    <property type="match status" value="1"/>
</dbReference>
<gene>
    <name evidence="3" type="primary">LOC115549307</name>
</gene>
<dbReference type="Proteomes" id="UP000694546">
    <property type="component" value="Chromosome 8"/>
</dbReference>
<dbReference type="OrthoDB" id="196547at2759"/>
<dbReference type="InterPro" id="IPR044926">
    <property type="entry name" value="RGS_subdomain_2"/>
</dbReference>
<dbReference type="Gene3D" id="1.10.167.10">
    <property type="entry name" value="Regulator of G-protein Signalling 4, domain 2"/>
    <property type="match status" value="1"/>
</dbReference>
<dbReference type="Ensembl" id="ENSGMOT00000010098.2">
    <property type="protein sequence ID" value="ENSGMOP00000009834.2"/>
    <property type="gene ID" value="ENSGMOG00000009203.2"/>
</dbReference>
<evidence type="ECO:0000313" key="4">
    <source>
        <dbReference type="Proteomes" id="UP000694546"/>
    </source>
</evidence>